<protein>
    <submittedName>
        <fullName evidence="2">Uncharacterized protein</fullName>
    </submittedName>
</protein>
<reference evidence="2" key="1">
    <citation type="journal article" date="2014" name="Int. J. Syst. Evol. Microbiol.">
        <title>Complete genome sequence of Corynebacterium casei LMG S-19264T (=DSM 44701T), isolated from a smear-ripened cheese.</title>
        <authorList>
            <consortium name="US DOE Joint Genome Institute (JGI-PGF)"/>
            <person name="Walter F."/>
            <person name="Albersmeier A."/>
            <person name="Kalinowski J."/>
            <person name="Ruckert C."/>
        </authorList>
    </citation>
    <scope>NUCLEOTIDE SEQUENCE</scope>
    <source>
        <strain evidence="2">JCM 3093</strain>
    </source>
</reference>
<accession>A0AA37BM99</accession>
<feature type="compositionally biased region" description="Basic residues" evidence="1">
    <location>
        <begin position="1"/>
        <end position="14"/>
    </location>
</feature>
<dbReference type="AlphaFoldDB" id="A0AA37BM99"/>
<comment type="caution">
    <text evidence="2">The sequence shown here is derived from an EMBL/GenBank/DDBJ whole genome shotgun (WGS) entry which is preliminary data.</text>
</comment>
<evidence type="ECO:0000256" key="1">
    <source>
        <dbReference type="SAM" id="MobiDB-lite"/>
    </source>
</evidence>
<name>A0AA37BM99_9ACTN</name>
<feature type="region of interest" description="Disordered" evidence="1">
    <location>
        <begin position="1"/>
        <end position="24"/>
    </location>
</feature>
<evidence type="ECO:0000313" key="3">
    <source>
        <dbReference type="Proteomes" id="UP000627984"/>
    </source>
</evidence>
<reference evidence="2" key="2">
    <citation type="submission" date="2022-09" db="EMBL/GenBank/DDBJ databases">
        <authorList>
            <person name="Sun Q."/>
            <person name="Ohkuma M."/>
        </authorList>
    </citation>
    <scope>NUCLEOTIDE SEQUENCE</scope>
    <source>
        <strain evidence="2">JCM 3093</strain>
    </source>
</reference>
<proteinExistence type="predicted"/>
<dbReference type="Proteomes" id="UP000627984">
    <property type="component" value="Unassembled WGS sequence"/>
</dbReference>
<feature type="region of interest" description="Disordered" evidence="1">
    <location>
        <begin position="67"/>
        <end position="93"/>
    </location>
</feature>
<gene>
    <name evidence="2" type="ORF">GCM10010126_59080</name>
</gene>
<dbReference type="EMBL" id="BMQD01000025">
    <property type="protein sequence ID" value="GGK91895.1"/>
    <property type="molecule type" value="Genomic_DNA"/>
</dbReference>
<evidence type="ECO:0000313" key="2">
    <source>
        <dbReference type="EMBL" id="GGK91895.1"/>
    </source>
</evidence>
<dbReference type="RefSeq" id="WP_204054789.1">
    <property type="nucleotide sequence ID" value="NZ_JBHSVA010000001.1"/>
</dbReference>
<organism evidence="2 3">
    <name type="scientific">Planomonospora parontospora</name>
    <dbReference type="NCBI Taxonomy" id="58119"/>
    <lineage>
        <taxon>Bacteria</taxon>
        <taxon>Bacillati</taxon>
        <taxon>Actinomycetota</taxon>
        <taxon>Actinomycetes</taxon>
        <taxon>Streptosporangiales</taxon>
        <taxon>Streptosporangiaceae</taxon>
        <taxon>Planomonospora</taxon>
    </lineage>
</organism>
<sequence length="233" mass="24328">MMSLKKIKNRRRPIRQQAPQQHRRRLTAVIGSATAGLILAGGLGYGLSAEPSAKAASFDGGLNYSQPAEAASSDGGLPPWTTPADPLPGIKAAGLTTGPMGTAEHYHAHLDIFIDGKPVPMAADIGIEPVSGTMTALHTHDSRGVIHIESHTKGDTYTLGQLFTQWGVTLTADRIGALTAGGGKTLTAYIDGKRADGDPAAIVLKPHMQVALVYGTPDLSFTPPAAYTFQPGE</sequence>